<keyword evidence="1" id="KW-0677">Repeat</keyword>
<dbReference type="InterPro" id="IPR036770">
    <property type="entry name" value="Ankyrin_rpt-contain_sf"/>
</dbReference>
<name>A0A2Z7DAL5_9LAMI</name>
<dbReference type="GO" id="GO:0001522">
    <property type="term" value="P:pseudouridine synthesis"/>
    <property type="evidence" value="ECO:0007669"/>
    <property type="project" value="InterPro"/>
</dbReference>
<feature type="repeat" description="ANK" evidence="3">
    <location>
        <begin position="247"/>
        <end position="279"/>
    </location>
</feature>
<dbReference type="SUPFAM" id="SSF54160">
    <property type="entry name" value="Chromo domain-like"/>
    <property type="match status" value="3"/>
</dbReference>
<evidence type="ECO:0000313" key="5">
    <source>
        <dbReference type="EMBL" id="KZV54418.1"/>
    </source>
</evidence>
<dbReference type="SUPFAM" id="SSF48403">
    <property type="entry name" value="Ankyrin repeat"/>
    <property type="match status" value="1"/>
</dbReference>
<accession>A0A2Z7DAL5</accession>
<dbReference type="InterPro" id="IPR000953">
    <property type="entry name" value="Chromo/chromo_shadow_dom"/>
</dbReference>
<dbReference type="InterPro" id="IPR020103">
    <property type="entry name" value="PsdUridine_synth_cat_dom_sf"/>
</dbReference>
<sequence length="465" mass="51953">MIKITGAYRRVFERPKDFEWELVKYTDMDAPLAKTDWEIVAKSCPDTYGGDEKGQKRWRADSMLKRHQVGNELQISTGTEEMKGDRREDIPLEDVSKTLESLTALKLSFTLPASCYATMAIRELLKTSTSLDHPKTSNFSLSATLESHASAAVPAEEFGDYDEDESYGEVSKIIGSRALQNGRGMEYLIEWKDDHAPTWVPSDYIAKDVVAEYDSPWWTAAKKVDAAALERLIASDDGRDIDAVDQDGRTALLFVSGLGSEECVRILLEAGANVNHRDNSGGLTALHMAAGYVKPGVAKLLLEFGADPELEDDRKHTPLELARSILKVTPKGNPVQFARRLGLENVIKILEDAIYEYSEVEVILERRGKGVNTEYLVMWKDGEANEWVKKGMIGEDLVKDFEAGLEYAVAESILDLREGEEGKKEYLVKWTDMEEPTWEPEENVDPDLIMEFGKGQSSKVGAVVD</sequence>
<dbReference type="PANTHER" id="PTHR24171">
    <property type="entry name" value="ANKYRIN REPEAT DOMAIN-CONTAINING PROTEIN 39-RELATED"/>
    <property type="match status" value="1"/>
</dbReference>
<dbReference type="CDD" id="cd18628">
    <property type="entry name" value="CD3_cpSRP43_like"/>
    <property type="match status" value="1"/>
</dbReference>
<evidence type="ECO:0000256" key="3">
    <source>
        <dbReference type="PROSITE-ProRule" id="PRU00023"/>
    </source>
</evidence>
<dbReference type="GO" id="GO:0003723">
    <property type="term" value="F:RNA binding"/>
    <property type="evidence" value="ECO:0007669"/>
    <property type="project" value="InterPro"/>
</dbReference>
<dbReference type="SMART" id="SM00248">
    <property type="entry name" value="ANK"/>
    <property type="match status" value="3"/>
</dbReference>
<proteinExistence type="predicted"/>
<evidence type="ECO:0000313" key="6">
    <source>
        <dbReference type="Proteomes" id="UP000250235"/>
    </source>
</evidence>
<evidence type="ECO:0000259" key="4">
    <source>
        <dbReference type="PROSITE" id="PS50013"/>
    </source>
</evidence>
<dbReference type="Pfam" id="PF12796">
    <property type="entry name" value="Ank_2"/>
    <property type="match status" value="1"/>
</dbReference>
<dbReference type="Gene3D" id="3.30.2350.20">
    <property type="entry name" value="TruD, catalytic domain"/>
    <property type="match status" value="1"/>
</dbReference>
<dbReference type="InterPro" id="IPR023780">
    <property type="entry name" value="Chromo_domain"/>
</dbReference>
<reference evidence="5 6" key="1">
    <citation type="journal article" date="2015" name="Proc. Natl. Acad. Sci. U.S.A.">
        <title>The resurrection genome of Boea hygrometrica: A blueprint for survival of dehydration.</title>
        <authorList>
            <person name="Xiao L."/>
            <person name="Yang G."/>
            <person name="Zhang L."/>
            <person name="Yang X."/>
            <person name="Zhao S."/>
            <person name="Ji Z."/>
            <person name="Zhou Q."/>
            <person name="Hu M."/>
            <person name="Wang Y."/>
            <person name="Chen M."/>
            <person name="Xu Y."/>
            <person name="Jin H."/>
            <person name="Xiao X."/>
            <person name="Hu G."/>
            <person name="Bao F."/>
            <person name="Hu Y."/>
            <person name="Wan P."/>
            <person name="Li L."/>
            <person name="Deng X."/>
            <person name="Kuang T."/>
            <person name="Xiang C."/>
            <person name="Zhu J.K."/>
            <person name="Oliver M.J."/>
            <person name="He Y."/>
        </authorList>
    </citation>
    <scope>NUCLEOTIDE SEQUENCE [LARGE SCALE GENOMIC DNA]</scope>
    <source>
        <strain evidence="6">cv. XS01</strain>
    </source>
</reference>
<dbReference type="EMBL" id="KQ989523">
    <property type="protein sequence ID" value="KZV54418.1"/>
    <property type="molecule type" value="Genomic_DNA"/>
</dbReference>
<dbReference type="Proteomes" id="UP000250235">
    <property type="component" value="Unassembled WGS sequence"/>
</dbReference>
<evidence type="ECO:0000256" key="1">
    <source>
        <dbReference type="ARBA" id="ARBA00022737"/>
    </source>
</evidence>
<dbReference type="SUPFAM" id="SSF55120">
    <property type="entry name" value="Pseudouridine synthase"/>
    <property type="match status" value="1"/>
</dbReference>
<dbReference type="Gene3D" id="2.40.50.40">
    <property type="match status" value="3"/>
</dbReference>
<evidence type="ECO:0000256" key="2">
    <source>
        <dbReference type="ARBA" id="ARBA00023043"/>
    </source>
</evidence>
<dbReference type="PROSITE" id="PS50297">
    <property type="entry name" value="ANK_REP_REGION"/>
    <property type="match status" value="2"/>
</dbReference>
<dbReference type="OrthoDB" id="341259at2759"/>
<dbReference type="GO" id="GO:0009982">
    <property type="term" value="F:pseudouridine synthase activity"/>
    <property type="evidence" value="ECO:0007669"/>
    <property type="project" value="InterPro"/>
</dbReference>
<dbReference type="Gene3D" id="1.25.40.20">
    <property type="entry name" value="Ankyrin repeat-containing domain"/>
    <property type="match status" value="1"/>
</dbReference>
<dbReference type="InterPro" id="IPR002110">
    <property type="entry name" value="Ankyrin_rpt"/>
</dbReference>
<dbReference type="PROSITE" id="PS50013">
    <property type="entry name" value="CHROMO_2"/>
    <property type="match status" value="1"/>
</dbReference>
<protein>
    <submittedName>
        <fullName evidence="5">Signal recognition particle 43 kDa protein, chloroplastic-like</fullName>
    </submittedName>
</protein>
<dbReference type="PROSITE" id="PS50088">
    <property type="entry name" value="ANK_REPEAT"/>
    <property type="match status" value="2"/>
</dbReference>
<dbReference type="InterPro" id="IPR042214">
    <property type="entry name" value="TruD_catalytic"/>
</dbReference>
<dbReference type="InterPro" id="IPR016197">
    <property type="entry name" value="Chromo-like_dom_sf"/>
</dbReference>
<dbReference type="AlphaFoldDB" id="A0A2Z7DAL5"/>
<dbReference type="SMART" id="SM00298">
    <property type="entry name" value="CHROMO"/>
    <property type="match status" value="3"/>
</dbReference>
<feature type="domain" description="Chromo" evidence="4">
    <location>
        <begin position="408"/>
        <end position="444"/>
    </location>
</feature>
<dbReference type="InterPro" id="IPR030300">
    <property type="entry name" value="CPSRP43_chromodomain_3"/>
</dbReference>
<gene>
    <name evidence="5" type="ORF">F511_09733</name>
</gene>
<feature type="repeat" description="ANK" evidence="3">
    <location>
        <begin position="281"/>
        <end position="313"/>
    </location>
</feature>
<organism evidence="5 6">
    <name type="scientific">Dorcoceras hygrometricum</name>
    <dbReference type="NCBI Taxonomy" id="472368"/>
    <lineage>
        <taxon>Eukaryota</taxon>
        <taxon>Viridiplantae</taxon>
        <taxon>Streptophyta</taxon>
        <taxon>Embryophyta</taxon>
        <taxon>Tracheophyta</taxon>
        <taxon>Spermatophyta</taxon>
        <taxon>Magnoliopsida</taxon>
        <taxon>eudicotyledons</taxon>
        <taxon>Gunneridae</taxon>
        <taxon>Pentapetalae</taxon>
        <taxon>asterids</taxon>
        <taxon>lamiids</taxon>
        <taxon>Lamiales</taxon>
        <taxon>Gesneriaceae</taxon>
        <taxon>Didymocarpoideae</taxon>
        <taxon>Trichosporeae</taxon>
        <taxon>Loxocarpinae</taxon>
        <taxon>Dorcoceras</taxon>
    </lineage>
</organism>
<keyword evidence="6" id="KW-1185">Reference proteome</keyword>
<dbReference type="PANTHER" id="PTHR24171:SF9">
    <property type="entry name" value="ANKYRIN REPEAT DOMAIN-CONTAINING PROTEIN 39"/>
    <property type="match status" value="1"/>
</dbReference>
<keyword evidence="2 3" id="KW-0040">ANK repeat</keyword>
<dbReference type="Pfam" id="PF00385">
    <property type="entry name" value="Chromo"/>
    <property type="match status" value="1"/>
</dbReference>